<organism evidence="11 12">
    <name type="scientific">Megalurothrips usitatus</name>
    <name type="common">bean blossom thrips</name>
    <dbReference type="NCBI Taxonomy" id="439358"/>
    <lineage>
        <taxon>Eukaryota</taxon>
        <taxon>Metazoa</taxon>
        <taxon>Ecdysozoa</taxon>
        <taxon>Arthropoda</taxon>
        <taxon>Hexapoda</taxon>
        <taxon>Insecta</taxon>
        <taxon>Pterygota</taxon>
        <taxon>Neoptera</taxon>
        <taxon>Paraneoptera</taxon>
        <taxon>Thysanoptera</taxon>
        <taxon>Terebrantia</taxon>
        <taxon>Thripoidea</taxon>
        <taxon>Thripidae</taxon>
        <taxon>Megalurothrips</taxon>
    </lineage>
</organism>
<sequence length="309" mass="35178">MPLKRLSSTFELPEEKGAWPHFFNDGSAERWAYEGPLPDTNYYGPDSISEAEHARFIMWHADLRAQNYVFNFRREILDYCKRDVVLLRKGCLAFRRDCIEETSVDPLRETPTLASLALFAYRRNFLEPDTIGINPAQGYRAADVQRGEALEWLAYTEETLNGERLQAGLPPVEIRHAERGREVRRLNYKVDGFAVIDGVPTCFEYNGCWWHGHPQCFPARQASLRNSPCETMALRYESTLREQHRLEVSGHCVISVWGSTSVNDGGNDKESSDRSSVEGLNVSSDQDEDAIEGNENIVLNEGMSFLFTA</sequence>
<dbReference type="GO" id="GO:0003677">
    <property type="term" value="F:DNA binding"/>
    <property type="evidence" value="ECO:0007669"/>
    <property type="project" value="UniProtKB-KW"/>
</dbReference>
<dbReference type="Pfam" id="PF03175">
    <property type="entry name" value="DNA_pol_B_2"/>
    <property type="match status" value="1"/>
</dbReference>
<dbReference type="PANTHER" id="PTHR33568">
    <property type="entry name" value="DNA POLYMERASE"/>
    <property type="match status" value="1"/>
</dbReference>
<evidence type="ECO:0000256" key="1">
    <source>
        <dbReference type="ARBA" id="ARBA00005755"/>
    </source>
</evidence>
<dbReference type="InterPro" id="IPR004868">
    <property type="entry name" value="DNA-dir_DNA_pol_B_mt/vir"/>
</dbReference>
<accession>A0AAV7XPG7</accession>
<gene>
    <name evidence="11" type="ORF">ONE63_008174</name>
</gene>
<dbReference type="AlphaFoldDB" id="A0AAV7XPG7"/>
<protein>
    <recommendedName>
        <fullName evidence="2">DNA-directed DNA polymerase</fullName>
        <ecNumber evidence="2">2.7.7.7</ecNumber>
    </recommendedName>
</protein>
<feature type="region of interest" description="Disordered" evidence="9">
    <location>
        <begin position="263"/>
        <end position="292"/>
    </location>
</feature>
<evidence type="ECO:0000256" key="2">
    <source>
        <dbReference type="ARBA" id="ARBA00012417"/>
    </source>
</evidence>
<comment type="catalytic activity">
    <reaction evidence="8">
        <text>DNA(n) + a 2'-deoxyribonucleoside 5'-triphosphate = DNA(n+1) + diphosphate</text>
        <dbReference type="Rhea" id="RHEA:22508"/>
        <dbReference type="Rhea" id="RHEA-COMP:17339"/>
        <dbReference type="Rhea" id="RHEA-COMP:17340"/>
        <dbReference type="ChEBI" id="CHEBI:33019"/>
        <dbReference type="ChEBI" id="CHEBI:61560"/>
        <dbReference type="ChEBI" id="CHEBI:173112"/>
        <dbReference type="EC" id="2.7.7.7"/>
    </reaction>
</comment>
<dbReference type="GO" id="GO:0000166">
    <property type="term" value="F:nucleotide binding"/>
    <property type="evidence" value="ECO:0007669"/>
    <property type="project" value="InterPro"/>
</dbReference>
<dbReference type="EC" id="2.7.7.7" evidence="2"/>
<comment type="similarity">
    <text evidence="1">Belongs to the DNA polymerase type-B family.</text>
</comment>
<keyword evidence="3" id="KW-0808">Transferase</keyword>
<comment type="caution">
    <text evidence="11">The sequence shown here is derived from an EMBL/GenBank/DDBJ whole genome shotgun (WGS) entry which is preliminary data.</text>
</comment>
<dbReference type="GO" id="GO:0003887">
    <property type="term" value="F:DNA-directed DNA polymerase activity"/>
    <property type="evidence" value="ECO:0007669"/>
    <property type="project" value="UniProtKB-KW"/>
</dbReference>
<reference evidence="11" key="1">
    <citation type="submission" date="2022-12" db="EMBL/GenBank/DDBJ databases">
        <title>Chromosome-level genome assembly of the bean flower thrips Megalurothrips usitatus.</title>
        <authorList>
            <person name="Ma L."/>
            <person name="Liu Q."/>
            <person name="Li H."/>
            <person name="Cai W."/>
        </authorList>
    </citation>
    <scope>NUCLEOTIDE SEQUENCE</scope>
    <source>
        <strain evidence="11">Cailab_2022a</strain>
    </source>
</reference>
<dbReference type="PANTHER" id="PTHR33568:SF3">
    <property type="entry name" value="DNA-DIRECTED DNA POLYMERASE"/>
    <property type="match status" value="1"/>
</dbReference>
<feature type="domain" description="DNA-directed DNA polymerase family B mitochondria/virus" evidence="10">
    <location>
        <begin position="3"/>
        <end position="126"/>
    </location>
</feature>
<dbReference type="Gene3D" id="3.40.960.10">
    <property type="entry name" value="VSR Endonuclease"/>
    <property type="match status" value="1"/>
</dbReference>
<evidence type="ECO:0000256" key="6">
    <source>
        <dbReference type="ARBA" id="ARBA00022932"/>
    </source>
</evidence>
<evidence type="ECO:0000256" key="3">
    <source>
        <dbReference type="ARBA" id="ARBA00022679"/>
    </source>
</evidence>
<keyword evidence="6" id="KW-0239">DNA-directed DNA polymerase</keyword>
<evidence type="ECO:0000256" key="5">
    <source>
        <dbReference type="ARBA" id="ARBA00022705"/>
    </source>
</evidence>
<evidence type="ECO:0000256" key="9">
    <source>
        <dbReference type="SAM" id="MobiDB-lite"/>
    </source>
</evidence>
<dbReference type="EMBL" id="JAPTSV010000006">
    <property type="protein sequence ID" value="KAJ1526588.1"/>
    <property type="molecule type" value="Genomic_DNA"/>
</dbReference>
<evidence type="ECO:0000256" key="4">
    <source>
        <dbReference type="ARBA" id="ARBA00022695"/>
    </source>
</evidence>
<evidence type="ECO:0000256" key="8">
    <source>
        <dbReference type="ARBA" id="ARBA00049244"/>
    </source>
</evidence>
<evidence type="ECO:0000259" key="10">
    <source>
        <dbReference type="Pfam" id="PF03175"/>
    </source>
</evidence>
<evidence type="ECO:0000313" key="12">
    <source>
        <dbReference type="Proteomes" id="UP001075354"/>
    </source>
</evidence>
<keyword evidence="7" id="KW-0238">DNA-binding</keyword>
<feature type="compositionally biased region" description="Basic and acidic residues" evidence="9">
    <location>
        <begin position="266"/>
        <end position="276"/>
    </location>
</feature>
<keyword evidence="4" id="KW-0548">Nucleotidyltransferase</keyword>
<dbReference type="Proteomes" id="UP001075354">
    <property type="component" value="Chromosome 6"/>
</dbReference>
<proteinExistence type="inferred from homology"/>
<dbReference type="GO" id="GO:0006260">
    <property type="term" value="P:DNA replication"/>
    <property type="evidence" value="ECO:0007669"/>
    <property type="project" value="UniProtKB-KW"/>
</dbReference>
<evidence type="ECO:0000313" key="11">
    <source>
        <dbReference type="EMBL" id="KAJ1526588.1"/>
    </source>
</evidence>
<evidence type="ECO:0000256" key="7">
    <source>
        <dbReference type="ARBA" id="ARBA00023125"/>
    </source>
</evidence>
<keyword evidence="12" id="KW-1185">Reference proteome</keyword>
<keyword evidence="5" id="KW-0235">DNA replication</keyword>
<name>A0AAV7XPG7_9NEOP</name>